<feature type="domain" description="PRD" evidence="5">
    <location>
        <begin position="289"/>
        <end position="396"/>
    </location>
</feature>
<feature type="domain" description="PRD" evidence="5">
    <location>
        <begin position="177"/>
        <end position="282"/>
    </location>
</feature>
<dbReference type="InterPro" id="IPR013011">
    <property type="entry name" value="PTS_EIIB_2"/>
</dbReference>
<keyword evidence="2" id="KW-0804">Transcription</keyword>
<evidence type="ECO:0000259" key="4">
    <source>
        <dbReference type="PROSITE" id="PS51099"/>
    </source>
</evidence>
<proteinExistence type="predicted"/>
<organism evidence="6 7">
    <name type="scientific">Rahnella perminowiae</name>
    <dbReference type="NCBI Taxonomy" id="2816244"/>
    <lineage>
        <taxon>Bacteria</taxon>
        <taxon>Pseudomonadati</taxon>
        <taxon>Pseudomonadota</taxon>
        <taxon>Gammaproteobacteria</taxon>
        <taxon>Enterobacterales</taxon>
        <taxon>Yersiniaceae</taxon>
        <taxon>Rahnella</taxon>
    </lineage>
</organism>
<evidence type="ECO:0000313" key="6">
    <source>
        <dbReference type="EMBL" id="MBU9833686.1"/>
    </source>
</evidence>
<keyword evidence="7" id="KW-1185">Reference proteome</keyword>
<accession>A0ABS6KVP8</accession>
<dbReference type="PROSITE" id="PS51372">
    <property type="entry name" value="PRD_2"/>
    <property type="match status" value="2"/>
</dbReference>
<dbReference type="EMBL" id="JAFMOU010000056">
    <property type="protein sequence ID" value="MBU9833686.1"/>
    <property type="molecule type" value="Genomic_DNA"/>
</dbReference>
<dbReference type="PROSITE" id="PS51099">
    <property type="entry name" value="PTS_EIIB_TYPE_2"/>
    <property type="match status" value="1"/>
</dbReference>
<evidence type="ECO:0000256" key="1">
    <source>
        <dbReference type="ARBA" id="ARBA00023015"/>
    </source>
</evidence>
<evidence type="ECO:0000259" key="3">
    <source>
        <dbReference type="PROSITE" id="PS51094"/>
    </source>
</evidence>
<reference evidence="6 7" key="1">
    <citation type="submission" date="2021-03" db="EMBL/GenBank/DDBJ databases">
        <title>Five novel Rahnella species.</title>
        <authorList>
            <person name="Brady C."/>
            <person name="Asselin J."/>
            <person name="Beer S."/>
            <person name="Bruberg M.B."/>
            <person name="Crampton B."/>
            <person name="Venter S."/>
            <person name="Arnold D."/>
            <person name="Denman S."/>
        </authorList>
    </citation>
    <scope>NUCLEOTIDE SEQUENCE [LARGE SCALE GENOMIC DNA]</scope>
    <source>
        <strain evidence="6 7">L72c</strain>
    </source>
</reference>
<dbReference type="PROSITE" id="PS51094">
    <property type="entry name" value="PTS_EIIA_TYPE_2"/>
    <property type="match status" value="1"/>
</dbReference>
<dbReference type="Pfam" id="PF00359">
    <property type="entry name" value="PTS_EIIA_2"/>
    <property type="match status" value="1"/>
</dbReference>
<keyword evidence="1" id="KW-0805">Transcription regulation</keyword>
<dbReference type="InterPro" id="IPR002178">
    <property type="entry name" value="PTS_EIIA_type-2_dom"/>
</dbReference>
<dbReference type="InterPro" id="IPR011608">
    <property type="entry name" value="PRD"/>
</dbReference>
<name>A0ABS6KVP8_9GAMM</name>
<protein>
    <submittedName>
        <fullName evidence="6">Transcription antiterminator</fullName>
    </submittedName>
</protein>
<evidence type="ECO:0000259" key="5">
    <source>
        <dbReference type="PROSITE" id="PS51372"/>
    </source>
</evidence>
<gene>
    <name evidence="6" type="ORF">J1786_02405</name>
</gene>
<dbReference type="RefSeq" id="WP_217137587.1">
    <property type="nucleotide sequence ID" value="NZ_JAFMOU010000056.1"/>
</dbReference>
<dbReference type="InterPro" id="IPR013196">
    <property type="entry name" value="HTH_11"/>
</dbReference>
<comment type="caution">
    <text evidence="6">The sequence shown here is derived from an EMBL/GenBank/DDBJ whole genome shotgun (WGS) entry which is preliminary data.</text>
</comment>
<evidence type="ECO:0000313" key="7">
    <source>
        <dbReference type="Proteomes" id="UP000699865"/>
    </source>
</evidence>
<evidence type="ECO:0000256" key="2">
    <source>
        <dbReference type="ARBA" id="ARBA00023163"/>
    </source>
</evidence>
<dbReference type="InterPro" id="IPR007737">
    <property type="entry name" value="Mga_HTH"/>
</dbReference>
<dbReference type="Proteomes" id="UP000699865">
    <property type="component" value="Unassembled WGS sequence"/>
</dbReference>
<dbReference type="PANTHER" id="PTHR30185:SF13">
    <property type="entry name" value="LICABCH OPERON REGULATOR-RELATED"/>
    <property type="match status" value="1"/>
</dbReference>
<dbReference type="Pfam" id="PF05043">
    <property type="entry name" value="Mga"/>
    <property type="match status" value="1"/>
</dbReference>
<dbReference type="Pfam" id="PF00874">
    <property type="entry name" value="PRD"/>
    <property type="match status" value="2"/>
</dbReference>
<dbReference type="PANTHER" id="PTHR30185">
    <property type="entry name" value="CRYPTIC BETA-GLUCOSIDE BGL OPERON ANTITERMINATOR"/>
    <property type="match status" value="1"/>
</dbReference>
<dbReference type="Pfam" id="PF08279">
    <property type="entry name" value="HTH_11"/>
    <property type="match status" value="1"/>
</dbReference>
<sequence length="637" mass="72882">MYSKLSVLFTELMDEKYHTARDLAAKLNVSEKTVRVRLKELNDLIVPHCAMITSKSNMGYRLAVDNYANFNRFALSTNKGNKGTRPTTSNERVIYILAFLLSRKEYIKLDDLCEQCYVSRNTMTADLKKVEYILHIHHLILERRPNYGIIINGSEFNKRVCIANNLVRRNDFMNADGKKEEILKIIGNIVLSVLHNHALRISEVSLENLVSHIFIAVYRSNHAQPANIDDKRIIQLVKPDVLEATKEIARRTGEDLQALVPENEQSYIALHMGAKLSSGSYNNPGVNIVISQKIDELTWRMLEIVHKTFNIDFMDNLELRMSLNQHMVPLDIRMQYGIPLSNPLLHEIKKEYAFAYTIAATACIALSEHYVTPLPEDEVAYFAILFELALEKKDKKIDKKNIIVVCASGKGTTQLFMYKYKQAFGKYIENIYECTAWELEAFDFSTNNVDYIFTTVPINVDVPVPVFEVNLFLENKDIIACSEIFEASSNVFLHRYYQPELFLADIEAENKEQALKLLCLHTGKHVPLPEGFYDAVMKREELGQTDFGNLTAIPHPFQVMTRNSFVSVGILRHPVWWGHNDVQVIFLISISSEEDSDIGRFYQLTTKLLFDGDALQKLVNSQRFEVLMSLLKGGGIS</sequence>
<feature type="domain" description="PTS EIIA type-2" evidence="3">
    <location>
        <begin position="495"/>
        <end position="634"/>
    </location>
</feature>
<feature type="domain" description="PTS EIIB type-2" evidence="4">
    <location>
        <begin position="400"/>
        <end position="493"/>
    </location>
</feature>
<dbReference type="InterPro" id="IPR050661">
    <property type="entry name" value="BglG_antiterminators"/>
</dbReference>